<evidence type="ECO:0000259" key="1">
    <source>
        <dbReference type="Pfam" id="PF13649"/>
    </source>
</evidence>
<dbReference type="GO" id="GO:0016740">
    <property type="term" value="F:transferase activity"/>
    <property type="evidence" value="ECO:0007669"/>
    <property type="project" value="UniProtKB-KW"/>
</dbReference>
<dbReference type="CDD" id="cd02440">
    <property type="entry name" value="AdoMet_MTases"/>
    <property type="match status" value="1"/>
</dbReference>
<name>W4LEE4_ENTF1</name>
<dbReference type="AlphaFoldDB" id="W4LEE4"/>
<keyword evidence="3" id="KW-1185">Reference proteome</keyword>
<dbReference type="PANTHER" id="PTHR47473:SF1">
    <property type="entry name" value="METHYLTRANSFERASE DOMAIN-CONTAINING PROTEIN"/>
    <property type="match status" value="1"/>
</dbReference>
<dbReference type="InterPro" id="IPR029063">
    <property type="entry name" value="SAM-dependent_MTases_sf"/>
</dbReference>
<reference evidence="2 3" key="1">
    <citation type="journal article" date="2014" name="Nature">
        <title>An environmental bacterial taxon with a large and distinct metabolic repertoire.</title>
        <authorList>
            <person name="Wilson M.C."/>
            <person name="Mori T."/>
            <person name="Ruckert C."/>
            <person name="Uria A.R."/>
            <person name="Helf M.J."/>
            <person name="Takada K."/>
            <person name="Gernert C."/>
            <person name="Steffens U.A."/>
            <person name="Heycke N."/>
            <person name="Schmitt S."/>
            <person name="Rinke C."/>
            <person name="Helfrich E.J."/>
            <person name="Brachmann A.O."/>
            <person name="Gurgui C."/>
            <person name="Wakimoto T."/>
            <person name="Kracht M."/>
            <person name="Crusemann M."/>
            <person name="Hentschel U."/>
            <person name="Abe I."/>
            <person name="Matsunaga S."/>
            <person name="Kalinowski J."/>
            <person name="Takeyama H."/>
            <person name="Piel J."/>
        </authorList>
    </citation>
    <scope>NUCLEOTIDE SEQUENCE [LARGE SCALE GENOMIC DNA]</scope>
    <source>
        <strain evidence="3">TSY1</strain>
    </source>
</reference>
<protein>
    <submittedName>
        <fullName evidence="2">SAM-dependent methlyltransferase</fullName>
    </submittedName>
</protein>
<evidence type="ECO:0000313" key="2">
    <source>
        <dbReference type="EMBL" id="ETW95716.1"/>
    </source>
</evidence>
<dbReference type="HOGENOM" id="CLU_074480_0_0_7"/>
<dbReference type="Gene3D" id="3.40.50.150">
    <property type="entry name" value="Vaccinia Virus protein VP39"/>
    <property type="match status" value="1"/>
</dbReference>
<dbReference type="PATRIC" id="fig|1429438.4.peg.5615"/>
<feature type="domain" description="Methyltransferase" evidence="1">
    <location>
        <begin position="67"/>
        <end position="162"/>
    </location>
</feature>
<proteinExistence type="predicted"/>
<dbReference type="EMBL" id="AZHW01000880">
    <property type="protein sequence ID" value="ETW95716.1"/>
    <property type="molecule type" value="Genomic_DNA"/>
</dbReference>
<accession>W4LEE4</accession>
<gene>
    <name evidence="2" type="ORF">ETSY1_29470</name>
</gene>
<sequence>MGLAWRSELKILYHMLLSPIRGHSHAERLESFYQGQATGYDAFRSRLLHGRQDLWGALPVPEGGIWLDMGGGTGWNLTYLGAAIDRLAHLYVVDLSPSLLAMAQQRIEHAGWRNVTPVEADVTQFTPEHMPVDVVTFSYSLTMIPDWFAAIDQAWKLLRPGGTVGVVDFYVSRKYPATYAKRHRWLTRTFWPVWFNNDNVFPSPDHVPYLHDRFEADMFSERAGTMPYMPGVSVPYYLYIGHKPLEAT</sequence>
<dbReference type="SUPFAM" id="SSF53335">
    <property type="entry name" value="S-adenosyl-L-methionine-dependent methyltransferases"/>
    <property type="match status" value="1"/>
</dbReference>
<organism evidence="2 3">
    <name type="scientific">Entotheonella factor</name>
    <dbReference type="NCBI Taxonomy" id="1429438"/>
    <lineage>
        <taxon>Bacteria</taxon>
        <taxon>Pseudomonadati</taxon>
        <taxon>Nitrospinota/Tectimicrobiota group</taxon>
        <taxon>Candidatus Tectimicrobiota</taxon>
        <taxon>Candidatus Entotheonellia</taxon>
        <taxon>Candidatus Entotheonellales</taxon>
        <taxon>Candidatus Entotheonellaceae</taxon>
        <taxon>Candidatus Entotheonella</taxon>
    </lineage>
</organism>
<dbReference type="Pfam" id="PF13649">
    <property type="entry name" value="Methyltransf_25"/>
    <property type="match status" value="1"/>
</dbReference>
<comment type="caution">
    <text evidence="2">The sequence shown here is derived from an EMBL/GenBank/DDBJ whole genome shotgun (WGS) entry which is preliminary data.</text>
</comment>
<dbReference type="InterPro" id="IPR041698">
    <property type="entry name" value="Methyltransf_25"/>
</dbReference>
<evidence type="ECO:0000313" key="3">
    <source>
        <dbReference type="Proteomes" id="UP000019141"/>
    </source>
</evidence>
<dbReference type="PANTHER" id="PTHR47473">
    <property type="entry name" value="BTA1P"/>
    <property type="match status" value="1"/>
</dbReference>
<dbReference type="Proteomes" id="UP000019141">
    <property type="component" value="Unassembled WGS sequence"/>
</dbReference>